<dbReference type="Pfam" id="PF07779">
    <property type="entry name" value="Cas1_AcylT"/>
    <property type="match status" value="1"/>
</dbReference>
<feature type="transmembrane region" description="Helical" evidence="9">
    <location>
        <begin position="225"/>
        <end position="240"/>
    </location>
</feature>
<keyword evidence="7" id="KW-0325">Glycoprotein</keyword>
<feature type="transmembrane region" description="Helical" evidence="9">
    <location>
        <begin position="137"/>
        <end position="157"/>
    </location>
</feature>
<evidence type="ECO:0000256" key="4">
    <source>
        <dbReference type="ARBA" id="ARBA00022692"/>
    </source>
</evidence>
<feature type="transmembrane region" description="Helical" evidence="9">
    <location>
        <begin position="99"/>
        <end position="117"/>
    </location>
</feature>
<protein>
    <recommendedName>
        <fullName evidence="10">Cas1p 10 TM acyl transferase domain-containing protein</fullName>
    </recommendedName>
</protein>
<name>A0AAN8FZI0_PATCE</name>
<feature type="transmembrane region" description="Helical" evidence="9">
    <location>
        <begin position="246"/>
        <end position="264"/>
    </location>
</feature>
<accession>A0AAN8FZI0</accession>
<dbReference type="PANTHER" id="PTHR13533">
    <property type="entry name" value="N-ACETYLNEURAMINATE 9-O-ACETYLTRANSFERASE"/>
    <property type="match status" value="1"/>
</dbReference>
<dbReference type="GO" id="GO:0016740">
    <property type="term" value="F:transferase activity"/>
    <property type="evidence" value="ECO:0007669"/>
    <property type="project" value="UniProtKB-KW"/>
</dbReference>
<comment type="caution">
    <text evidence="11">The sequence shown here is derived from an EMBL/GenBank/DDBJ whole genome shotgun (WGS) entry which is preliminary data.</text>
</comment>
<dbReference type="PANTHER" id="PTHR13533:SF45">
    <property type="entry name" value="CAS1P 10 TM ACYL TRANSFERASE DOMAIN-CONTAINING PROTEIN"/>
    <property type="match status" value="1"/>
</dbReference>
<evidence type="ECO:0000256" key="5">
    <source>
        <dbReference type="ARBA" id="ARBA00022989"/>
    </source>
</evidence>
<keyword evidence="12" id="KW-1185">Reference proteome</keyword>
<dbReference type="AlphaFoldDB" id="A0AAN8FZI0"/>
<feature type="transmembrane region" description="Helical" evidence="9">
    <location>
        <begin position="507"/>
        <end position="525"/>
    </location>
</feature>
<feature type="transmembrane region" description="Helical" evidence="9">
    <location>
        <begin position="20"/>
        <end position="38"/>
    </location>
</feature>
<evidence type="ECO:0000313" key="12">
    <source>
        <dbReference type="Proteomes" id="UP001347796"/>
    </source>
</evidence>
<proteinExistence type="inferred from homology"/>
<evidence type="ECO:0000313" key="11">
    <source>
        <dbReference type="EMBL" id="KAK6167362.1"/>
    </source>
</evidence>
<evidence type="ECO:0000256" key="9">
    <source>
        <dbReference type="SAM" id="Phobius"/>
    </source>
</evidence>
<dbReference type="GO" id="GO:0005975">
    <property type="term" value="P:carbohydrate metabolic process"/>
    <property type="evidence" value="ECO:0007669"/>
    <property type="project" value="UniProtKB-ARBA"/>
</dbReference>
<evidence type="ECO:0000259" key="10">
    <source>
        <dbReference type="Pfam" id="PF07779"/>
    </source>
</evidence>
<dbReference type="Proteomes" id="UP001347796">
    <property type="component" value="Unassembled WGS sequence"/>
</dbReference>
<feature type="transmembrane region" description="Helical" evidence="9">
    <location>
        <begin position="399"/>
        <end position="416"/>
    </location>
</feature>
<feature type="transmembrane region" description="Helical" evidence="9">
    <location>
        <begin position="367"/>
        <end position="387"/>
    </location>
</feature>
<dbReference type="GO" id="GO:0005794">
    <property type="term" value="C:Golgi apparatus"/>
    <property type="evidence" value="ECO:0007669"/>
    <property type="project" value="UniProtKB-ARBA"/>
</dbReference>
<keyword evidence="5 9" id="KW-1133">Transmembrane helix</keyword>
<evidence type="ECO:0000256" key="3">
    <source>
        <dbReference type="ARBA" id="ARBA00022679"/>
    </source>
</evidence>
<evidence type="ECO:0000256" key="7">
    <source>
        <dbReference type="ARBA" id="ARBA00023180"/>
    </source>
</evidence>
<comment type="similarity">
    <text evidence="2">Belongs to the PC-esterase family. CASD1 subfamily.</text>
</comment>
<evidence type="ECO:0000256" key="8">
    <source>
        <dbReference type="SAM" id="MobiDB-lite"/>
    </source>
</evidence>
<reference evidence="11 12" key="1">
    <citation type="submission" date="2024-01" db="EMBL/GenBank/DDBJ databases">
        <title>The genome of the rayed Mediterranean limpet Patella caerulea (Linnaeus, 1758).</title>
        <authorList>
            <person name="Anh-Thu Weber A."/>
            <person name="Halstead-Nussloch G."/>
        </authorList>
    </citation>
    <scope>NUCLEOTIDE SEQUENCE [LARGE SCALE GENOMIC DNA]</scope>
    <source>
        <strain evidence="11">AATW-2023a</strain>
        <tissue evidence="11">Whole specimen</tissue>
    </source>
</reference>
<evidence type="ECO:0000256" key="2">
    <source>
        <dbReference type="ARBA" id="ARBA00010666"/>
    </source>
</evidence>
<keyword evidence="4 9" id="KW-0812">Transmembrane</keyword>
<feature type="transmembrane region" description="Helical" evidence="9">
    <location>
        <begin position="191"/>
        <end position="213"/>
    </location>
</feature>
<evidence type="ECO:0000256" key="6">
    <source>
        <dbReference type="ARBA" id="ARBA00023136"/>
    </source>
</evidence>
<keyword evidence="6 9" id="KW-0472">Membrane</keyword>
<dbReference type="InterPro" id="IPR012419">
    <property type="entry name" value="Cas1_AcylTrans_dom"/>
</dbReference>
<sequence length="531" mass="63143">MDVEPENYDPHTKTHEEITLPQLTLFLLWIGATLYYTFRVRKRENGANSVQSLDISDVEKIVQNSDSTQNHEKAIDIGGEDKPTTTVQKPSSGPITPSLNSFLQHVFIFGLVMAYFYLSDYKKLFPILHKEYSRDVFLFLVFLVFLISCTFSIKPTADTILGRDQTEEWKGWMQIMFVWYHYFAAKEWYNWIRVYIACYVWMTGFGNFSFFWIKKDFSMWRMLKMLFRLNFLVIFVCIVTKNEYILYYICAMHTYWFFSVYFFMRVLSSWNEHRIKMAMKFGAYIVFNALLFEIPGAVAFVFRPLWFIFQYHDGKHDIMHEWQFRLGLDHWACLIGMLCAYNYPHFEALIKYLEDISCSPSELLRKRIIRVGMIVTSIAACIIWYFTIAKQDKWDYNKLHPYTSFVPILAYIVLRNSFPILRRYHVHIFAWLGKITLETYLSQLHIYLQSNAKDLLAYFFLESPNYRLLNFSLATIVYIALSYVLFKITNNFSSFLIPKDFKLIFRYICIGAACFMISFTLAAILKFSHIM</sequence>
<feature type="region of interest" description="Disordered" evidence="8">
    <location>
        <begin position="65"/>
        <end position="92"/>
    </location>
</feature>
<feature type="transmembrane region" description="Helical" evidence="9">
    <location>
        <begin position="468"/>
        <end position="486"/>
    </location>
</feature>
<feature type="transmembrane region" description="Helical" evidence="9">
    <location>
        <begin position="285"/>
        <end position="308"/>
    </location>
</feature>
<dbReference type="EMBL" id="JAZGQO010000018">
    <property type="protein sequence ID" value="KAK6167362.1"/>
    <property type="molecule type" value="Genomic_DNA"/>
</dbReference>
<organism evidence="11 12">
    <name type="scientific">Patella caerulea</name>
    <name type="common">Rayed Mediterranean limpet</name>
    <dbReference type="NCBI Taxonomy" id="87958"/>
    <lineage>
        <taxon>Eukaryota</taxon>
        <taxon>Metazoa</taxon>
        <taxon>Spiralia</taxon>
        <taxon>Lophotrochozoa</taxon>
        <taxon>Mollusca</taxon>
        <taxon>Gastropoda</taxon>
        <taxon>Patellogastropoda</taxon>
        <taxon>Patelloidea</taxon>
        <taxon>Patellidae</taxon>
        <taxon>Patella</taxon>
    </lineage>
</organism>
<comment type="subcellular location">
    <subcellularLocation>
        <location evidence="1">Membrane</location>
        <topology evidence="1">Multi-pass membrane protein</topology>
    </subcellularLocation>
</comment>
<evidence type="ECO:0000256" key="1">
    <source>
        <dbReference type="ARBA" id="ARBA00004141"/>
    </source>
</evidence>
<gene>
    <name evidence="11" type="ORF">SNE40_021409</name>
</gene>
<keyword evidence="3" id="KW-0808">Transferase</keyword>
<dbReference type="GO" id="GO:0016020">
    <property type="term" value="C:membrane"/>
    <property type="evidence" value="ECO:0007669"/>
    <property type="project" value="UniProtKB-SubCell"/>
</dbReference>
<feature type="compositionally biased region" description="Basic and acidic residues" evidence="8">
    <location>
        <begin position="69"/>
        <end position="83"/>
    </location>
</feature>
<feature type="domain" description="Cas1p 10 TM acyl transferase" evidence="10">
    <location>
        <begin position="75"/>
        <end position="506"/>
    </location>
</feature>